<protein>
    <submittedName>
        <fullName evidence="1">Uncharacterized protein</fullName>
    </submittedName>
</protein>
<reference evidence="1" key="2">
    <citation type="submission" date="2022-06" db="UniProtKB">
        <authorList>
            <consortium name="EnsemblMetazoa"/>
        </authorList>
    </citation>
    <scope>IDENTIFICATION</scope>
    <source>
        <strain evidence="1">PS312</strain>
    </source>
</reference>
<dbReference type="EnsemblMetazoa" id="PPA08609.1">
    <property type="protein sequence ID" value="PPA08609.1"/>
    <property type="gene ID" value="WBGene00098163"/>
</dbReference>
<evidence type="ECO:0000313" key="1">
    <source>
        <dbReference type="EnsemblMetazoa" id="PPA08609.1"/>
    </source>
</evidence>
<sequence length="231" mass="25898">MIALPPLLAFLPLIVATQASKCAENEACLYFTFCGVPGAIEKVEFYNSFTLFTPHQCAVVPTHQTIEMRFRPIDAHDLFIRLESTMSSLKNIEFSMNKISFRFAEWNSLIVKEGQETIEIISFFGKPFTETSTQGYQFIGNFTITTKESAYEAFTHLLVTVGNKTWSLPGFAERLRDGVPSDAEPEDDDHIGWAIFGSLVLLLLIGGGVRDSCSEPLSTNHFFQSKITNFE</sequence>
<accession>A0A2A6BNT9</accession>
<proteinExistence type="predicted"/>
<accession>A0A8R1YBM0</accession>
<keyword evidence="2" id="KW-1185">Reference proteome</keyword>
<dbReference type="AlphaFoldDB" id="A0A2A6BNT9"/>
<name>A0A2A6BNT9_PRIPA</name>
<evidence type="ECO:0000313" key="2">
    <source>
        <dbReference type="Proteomes" id="UP000005239"/>
    </source>
</evidence>
<reference evidence="2" key="1">
    <citation type="journal article" date="2008" name="Nat. Genet.">
        <title>The Pristionchus pacificus genome provides a unique perspective on nematode lifestyle and parasitism.</title>
        <authorList>
            <person name="Dieterich C."/>
            <person name="Clifton S.W."/>
            <person name="Schuster L.N."/>
            <person name="Chinwalla A."/>
            <person name="Delehaunty K."/>
            <person name="Dinkelacker I."/>
            <person name="Fulton L."/>
            <person name="Fulton R."/>
            <person name="Godfrey J."/>
            <person name="Minx P."/>
            <person name="Mitreva M."/>
            <person name="Roeseler W."/>
            <person name="Tian H."/>
            <person name="Witte H."/>
            <person name="Yang S.P."/>
            <person name="Wilson R.K."/>
            <person name="Sommer R.J."/>
        </authorList>
    </citation>
    <scope>NUCLEOTIDE SEQUENCE [LARGE SCALE GENOMIC DNA]</scope>
    <source>
        <strain evidence="2">PS312</strain>
    </source>
</reference>
<dbReference type="Proteomes" id="UP000005239">
    <property type="component" value="Unassembled WGS sequence"/>
</dbReference>
<organism evidence="1 2">
    <name type="scientific">Pristionchus pacificus</name>
    <name type="common">Parasitic nematode worm</name>
    <dbReference type="NCBI Taxonomy" id="54126"/>
    <lineage>
        <taxon>Eukaryota</taxon>
        <taxon>Metazoa</taxon>
        <taxon>Ecdysozoa</taxon>
        <taxon>Nematoda</taxon>
        <taxon>Chromadorea</taxon>
        <taxon>Rhabditida</taxon>
        <taxon>Rhabditina</taxon>
        <taxon>Diplogasteromorpha</taxon>
        <taxon>Diplogasteroidea</taxon>
        <taxon>Neodiplogasteridae</taxon>
        <taxon>Pristionchus</taxon>
    </lineage>
</organism>
<gene>
    <name evidence="1" type="primary">WBGene00098163</name>
</gene>